<dbReference type="RefSeq" id="WP_349658096.1">
    <property type="nucleotide sequence ID" value="NZ_JBEGDG010000001.1"/>
</dbReference>
<dbReference type="Pfam" id="PF19635">
    <property type="entry name" value="DUF6138"/>
    <property type="match status" value="1"/>
</dbReference>
<protein>
    <submittedName>
        <fullName evidence="1">DUF6138 family protein</fullName>
    </submittedName>
</protein>
<keyword evidence="2" id="KW-1185">Reference proteome</keyword>
<sequence length="581" mass="67380">MQENSSKAMLSEYMKRNEKSIYTKEQKLNMGLTLETILDKMKQEIDKWMINISDKDAEQIVKRTSLQAGIHDYALLEYVKGRVKVREAENFLTLPEVKSGKSSETLTEEQVRERIVPELASYIRQKLDELSPALFNCPFTFNGKFRTREGDATVRILEYIDETKKKQLQKRISFYIADKLEAGKNPTKPLETFFLSKHLLDERLFPDLDAVHIISIFEKIQYVNKENKHLSEHRRYLIGALRNWLYNHWLPYYFENMGTQWQKEYKKKSDARLENTEQGPIELVIYAASLILKYEPSHRRTEGVDILNCAIELGSDRAKRMTKKGSGTFAKEDVSFCDELVKYTANDVFAEVTIAIKQETEESYARALRFLTRLLSMCFPKSYKIKLKSGVKKWLPIKGLAKSGTHRFFANALEYPNLYPLVEDYARVAMDSFEWYTDTEGEKNCMPGSYAVFGLGLADQTYFPLVEEYMAMVDEEHQSVQNDFTVAFAEWQGVNAESIPTLVKCMLHSTDSMKLKIKTDMENERHIMLLLNQVRDLQDYEVEHIVYLIWGGPDKLKKIAAKTKGNRGKWLTELAQAASRG</sequence>
<comment type="caution">
    <text evidence="1">The sequence shown here is derived from an EMBL/GenBank/DDBJ whole genome shotgun (WGS) entry which is preliminary data.</text>
</comment>
<dbReference type="EMBL" id="JBEGDG010000001">
    <property type="protein sequence ID" value="MEQ6353318.1"/>
    <property type="molecule type" value="Genomic_DNA"/>
</dbReference>
<accession>A0ABV1MLD5</accession>
<reference evidence="1 2" key="1">
    <citation type="submission" date="2024-06" db="EMBL/GenBank/DDBJ databases">
        <title>Lysinibacillus zambalefons sp. nov., a Novel Firmicute Isolated from the Poon Bato Zambales Hyperalkaline Spring.</title>
        <authorList>
            <person name="Aja J.A."/>
            <person name="Lazaro J.E.H."/>
            <person name="Llorin L.D."/>
            <person name="Lim K.R."/>
            <person name="Teodosio J."/>
            <person name="Dalisay D.S."/>
        </authorList>
    </citation>
    <scope>NUCLEOTIDE SEQUENCE [LARGE SCALE GENOMIC DNA]</scope>
    <source>
        <strain evidence="1 2">M3</strain>
    </source>
</reference>
<name>A0ABV1MLD5_9BACI</name>
<dbReference type="Proteomes" id="UP001478862">
    <property type="component" value="Unassembled WGS sequence"/>
</dbReference>
<gene>
    <name evidence="1" type="ORF">ABNX05_01670</name>
</gene>
<organism evidence="1 2">
    <name type="scientific">Lysinibacillus zambalensis</name>
    <dbReference type="NCBI Taxonomy" id="3160866"/>
    <lineage>
        <taxon>Bacteria</taxon>
        <taxon>Bacillati</taxon>
        <taxon>Bacillota</taxon>
        <taxon>Bacilli</taxon>
        <taxon>Bacillales</taxon>
        <taxon>Bacillaceae</taxon>
        <taxon>Lysinibacillus</taxon>
    </lineage>
</organism>
<evidence type="ECO:0000313" key="2">
    <source>
        <dbReference type="Proteomes" id="UP001478862"/>
    </source>
</evidence>
<evidence type="ECO:0000313" key="1">
    <source>
        <dbReference type="EMBL" id="MEQ6353318.1"/>
    </source>
</evidence>
<proteinExistence type="predicted"/>
<dbReference type="InterPro" id="IPR046136">
    <property type="entry name" value="DUF6138"/>
</dbReference>